<dbReference type="Gene3D" id="2.30.30.40">
    <property type="entry name" value="SH3 Domains"/>
    <property type="match status" value="1"/>
</dbReference>
<dbReference type="InterPro" id="IPR036028">
    <property type="entry name" value="SH3-like_dom_sf"/>
</dbReference>
<keyword evidence="8" id="KW-1185">Reference proteome</keyword>
<dbReference type="SMART" id="SM00325">
    <property type="entry name" value="RhoGEF"/>
    <property type="match status" value="1"/>
</dbReference>
<dbReference type="PANTHER" id="PTHR12845">
    <property type="entry name" value="GUANINE NUCLEOTIDE EXCHANGE FACTOR"/>
    <property type="match status" value="1"/>
</dbReference>
<feature type="domain" description="DH" evidence="6">
    <location>
        <begin position="322"/>
        <end position="506"/>
    </location>
</feature>
<dbReference type="SMART" id="SM00326">
    <property type="entry name" value="SH3"/>
    <property type="match status" value="1"/>
</dbReference>
<dbReference type="PANTHER" id="PTHR12845:SF7">
    <property type="entry name" value="RHO GUANINE NUCLEOTIDE EXCHANGE FACTOR 15"/>
    <property type="match status" value="1"/>
</dbReference>
<organism evidence="7 8">
    <name type="scientific">Polyodon spathula</name>
    <name type="common">North American paddlefish</name>
    <name type="synonym">Squalus spathula</name>
    <dbReference type="NCBI Taxonomy" id="7913"/>
    <lineage>
        <taxon>Eukaryota</taxon>
        <taxon>Metazoa</taxon>
        <taxon>Chordata</taxon>
        <taxon>Craniata</taxon>
        <taxon>Vertebrata</taxon>
        <taxon>Euteleostomi</taxon>
        <taxon>Actinopterygii</taxon>
        <taxon>Chondrostei</taxon>
        <taxon>Acipenseriformes</taxon>
        <taxon>Polyodontidae</taxon>
        <taxon>Polyodon</taxon>
    </lineage>
</organism>
<evidence type="ECO:0000256" key="1">
    <source>
        <dbReference type="ARBA" id="ARBA00022443"/>
    </source>
</evidence>
<dbReference type="PROSITE" id="PS50010">
    <property type="entry name" value="DH_2"/>
    <property type="match status" value="1"/>
</dbReference>
<evidence type="ECO:0000313" key="7">
    <source>
        <dbReference type="EMBL" id="MBN3274947.1"/>
    </source>
</evidence>
<dbReference type="SMART" id="SM00233">
    <property type="entry name" value="PH"/>
    <property type="match status" value="1"/>
</dbReference>
<feature type="region of interest" description="Disordered" evidence="3">
    <location>
        <begin position="1"/>
        <end position="191"/>
    </location>
</feature>
<comment type="caution">
    <text evidence="7">The sequence shown here is derived from an EMBL/GenBank/DDBJ whole genome shotgun (WGS) entry which is preliminary data.</text>
</comment>
<accession>A0ABS2XKY6</accession>
<sequence length="753" mass="85684">MILVWVPVGESQGEEEDRDTDSFSEEGTQLVQDSPAEGQSSSSSQSSQSSLGIPESFPTYSGTVRMTCRAPSLDTLKTETPDSPSEEESIYESTIETYRPEVAPETVRPVAKEMVARVPKPPRKGRQFPQAFSSTEREEEEEPPPALPPRLPRKPPRPASAPHGGQGAVLQTEGRQSINLTPGSPAVIRRPCSLSPEEGVLSSLSRDTSKGLGFGARGWEQVSVWLLEPILSRRVSIDWEAKLQDEPLYQTYRESVISKEIRRQSVSRNLSKTSWDYSSEPWSQGPPRGQVRTGPPQSSLWQELQSVRESGVLEELTLAECKFQESMFEVLTSEASYLRSLNVLTDHFLDSRDLSDTIIIRERKILFSNITRVKEVSERFLKNLEERVEESLVISDICDIIHYHAQHHFPVYIDYVRNQIYQEKTYSALMETNVQFASVITRLQESPQCQRLPFMSFLLLPFQRITRIRMLVENILKRTEEGSSKEQTASKALVSVSKIIAECNSEVGKMKQVEELIHIAKRVEFDKLKALPLISQTRYLEKRGELSEVVRGGTLFSSRPRFSPVYLFLFNDLLLITNKKSGDRYVVVDHAHRSLVQVQSNKEASLGPGLDHCFYLTLLENHQGKMMERLLKAPNQSDMHRWMAAFPNPGDPEKCNDETVYEDWDCPQVQCIEAYSAQQADELSLERTDVVNVLRKTTEGWCEGIRLTDGQRGWFPGSNVQEITNEHVRRRNLRERYRVIQAAEQLTKSRTTS</sequence>
<keyword evidence="1 2" id="KW-0728">SH3 domain</keyword>
<dbReference type="InterPro" id="IPR035899">
    <property type="entry name" value="DBL_dom_sf"/>
</dbReference>
<evidence type="ECO:0000259" key="4">
    <source>
        <dbReference type="PROSITE" id="PS50002"/>
    </source>
</evidence>
<evidence type="ECO:0000256" key="3">
    <source>
        <dbReference type="SAM" id="MobiDB-lite"/>
    </source>
</evidence>
<dbReference type="Gene3D" id="2.30.29.30">
    <property type="entry name" value="Pleckstrin-homology domain (PH domain)/Phosphotyrosine-binding domain (PTB)"/>
    <property type="match status" value="1"/>
</dbReference>
<reference evidence="7" key="1">
    <citation type="journal article" date="2021" name="Cell">
        <title>Tracing the genetic footprints of vertebrate landing in non-teleost ray-finned fishes.</title>
        <authorList>
            <person name="Bi X."/>
            <person name="Wang K."/>
            <person name="Yang L."/>
            <person name="Pan H."/>
            <person name="Jiang H."/>
            <person name="Wei Q."/>
            <person name="Fang M."/>
            <person name="Yu H."/>
            <person name="Zhu C."/>
            <person name="Cai Y."/>
            <person name="He Y."/>
            <person name="Gan X."/>
            <person name="Zeng H."/>
            <person name="Yu D."/>
            <person name="Zhu Y."/>
            <person name="Jiang H."/>
            <person name="Qiu Q."/>
            <person name="Yang H."/>
            <person name="Zhang Y.E."/>
            <person name="Wang W."/>
            <person name="Zhu M."/>
            <person name="He S."/>
            <person name="Zhang G."/>
        </authorList>
    </citation>
    <scope>NUCLEOTIDE SEQUENCE</scope>
    <source>
        <strain evidence="7">Pddl_001</strain>
    </source>
</reference>
<evidence type="ECO:0000256" key="2">
    <source>
        <dbReference type="PROSITE-ProRule" id="PRU00192"/>
    </source>
</evidence>
<dbReference type="SUPFAM" id="SSF50044">
    <property type="entry name" value="SH3-domain"/>
    <property type="match status" value="1"/>
</dbReference>
<feature type="compositionally biased region" description="Acidic residues" evidence="3">
    <location>
        <begin position="12"/>
        <end position="24"/>
    </location>
</feature>
<feature type="compositionally biased region" description="Low complexity" evidence="3">
    <location>
        <begin position="39"/>
        <end position="50"/>
    </location>
</feature>
<dbReference type="EMBL" id="JAAWVQ010046054">
    <property type="protein sequence ID" value="MBN3274947.1"/>
    <property type="molecule type" value="Genomic_DNA"/>
</dbReference>
<dbReference type="InterPro" id="IPR001452">
    <property type="entry name" value="SH3_domain"/>
</dbReference>
<proteinExistence type="predicted"/>
<evidence type="ECO:0000259" key="6">
    <source>
        <dbReference type="PROSITE" id="PS50010"/>
    </source>
</evidence>
<dbReference type="InterPro" id="IPR001849">
    <property type="entry name" value="PH_domain"/>
</dbReference>
<feature type="compositionally biased region" description="Polar residues" evidence="3">
    <location>
        <begin position="173"/>
        <end position="182"/>
    </location>
</feature>
<protein>
    <submittedName>
        <fullName evidence="7">ARHGF factor</fullName>
    </submittedName>
</protein>
<dbReference type="SUPFAM" id="SSF48065">
    <property type="entry name" value="DBL homology domain (DH-domain)"/>
    <property type="match status" value="1"/>
</dbReference>
<feature type="non-terminal residue" evidence="7">
    <location>
        <position position="753"/>
    </location>
</feature>
<dbReference type="CDD" id="cd00160">
    <property type="entry name" value="RhoGEF"/>
    <property type="match status" value="1"/>
</dbReference>
<feature type="non-terminal residue" evidence="7">
    <location>
        <position position="1"/>
    </location>
</feature>
<feature type="domain" description="SH3" evidence="4">
    <location>
        <begin position="664"/>
        <end position="725"/>
    </location>
</feature>
<dbReference type="Gene3D" id="1.20.900.10">
    <property type="entry name" value="Dbl homology (DH) domain"/>
    <property type="match status" value="1"/>
</dbReference>
<feature type="region of interest" description="Disordered" evidence="3">
    <location>
        <begin position="274"/>
        <end position="297"/>
    </location>
</feature>
<evidence type="ECO:0000259" key="5">
    <source>
        <dbReference type="PROSITE" id="PS50003"/>
    </source>
</evidence>
<dbReference type="PROSITE" id="PS50003">
    <property type="entry name" value="PH_DOMAIN"/>
    <property type="match status" value="1"/>
</dbReference>
<name>A0ABS2XKY6_POLSP</name>
<evidence type="ECO:0000313" key="8">
    <source>
        <dbReference type="Proteomes" id="UP001166093"/>
    </source>
</evidence>
<dbReference type="SUPFAM" id="SSF50729">
    <property type="entry name" value="PH domain-like"/>
    <property type="match status" value="1"/>
</dbReference>
<dbReference type="PROSITE" id="PS50002">
    <property type="entry name" value="SH3"/>
    <property type="match status" value="1"/>
</dbReference>
<dbReference type="InterPro" id="IPR011993">
    <property type="entry name" value="PH-like_dom_sf"/>
</dbReference>
<dbReference type="InterPro" id="IPR000219">
    <property type="entry name" value="DH_dom"/>
</dbReference>
<dbReference type="CDD" id="cd01221">
    <property type="entry name" value="PH_ephexin"/>
    <property type="match status" value="1"/>
</dbReference>
<dbReference type="CDD" id="cd11793">
    <property type="entry name" value="SH3_ephexin1_like"/>
    <property type="match status" value="1"/>
</dbReference>
<feature type="domain" description="PH" evidence="5">
    <location>
        <begin position="548"/>
        <end position="651"/>
    </location>
</feature>
<dbReference type="InterPro" id="IPR047270">
    <property type="entry name" value="PH_ephexin"/>
</dbReference>
<dbReference type="Pfam" id="PF00169">
    <property type="entry name" value="PH"/>
    <property type="match status" value="1"/>
</dbReference>
<dbReference type="Proteomes" id="UP001166093">
    <property type="component" value="Unassembled WGS sequence"/>
</dbReference>
<dbReference type="Pfam" id="PF00018">
    <property type="entry name" value="SH3_1"/>
    <property type="match status" value="1"/>
</dbReference>
<dbReference type="InterPro" id="IPR047271">
    <property type="entry name" value="Ephexin-like"/>
</dbReference>
<dbReference type="Pfam" id="PF00621">
    <property type="entry name" value="RhoGEF"/>
    <property type="match status" value="1"/>
</dbReference>
<gene>
    <name evidence="7" type="primary">Arhgef15</name>
    <name evidence="7" type="ORF">GTO93_0020221</name>
</gene>